<proteinExistence type="predicted"/>
<keyword evidence="3" id="KW-1185">Reference proteome</keyword>
<feature type="region of interest" description="Disordered" evidence="1">
    <location>
        <begin position="319"/>
        <end position="356"/>
    </location>
</feature>
<accession>A0A5J9U6H0</accession>
<sequence>MPTVPLRRLVKDDQWEAEDLAGRLGIVAHAAFLRAGFVPYGDEPSSGLLLKQVDEVGPSAPSFSRRYTLAQLARRREGADVAVQELRAHGNGDVAFRAYVLTTDGHRRRLCRAVLDAAALAPLLSGRVDDAARAMETGYAGSWLWKSLVDWVFPVLHLELCRRNDLPVTGFASLPDDAKAEILKRLSDGKDLAMVECTNRQLRRLVAERDGELWKAMYESLGLSPEAESSDEGGNWKQRYLNSRQQLRLTHWTCPYDDGPLLELFELELQRLWDFPSPWEDPFVVSHVESTGFDYPPPPYMVHDPPAPPPEPEVVVARGKNAGRKRRKVPRHDFQKKRHGAGAIHSPSSRYRWKHR</sequence>
<evidence type="ECO:0000256" key="1">
    <source>
        <dbReference type="SAM" id="MobiDB-lite"/>
    </source>
</evidence>
<dbReference type="OrthoDB" id="101791at2759"/>
<dbReference type="Gene3D" id="1.20.1280.50">
    <property type="match status" value="1"/>
</dbReference>
<evidence type="ECO:0000313" key="3">
    <source>
        <dbReference type="Proteomes" id="UP000324897"/>
    </source>
</evidence>
<feature type="non-terminal residue" evidence="2">
    <location>
        <position position="1"/>
    </location>
</feature>
<evidence type="ECO:0000313" key="2">
    <source>
        <dbReference type="EMBL" id="TVU19195.1"/>
    </source>
</evidence>
<dbReference type="Gramene" id="TVU19195">
    <property type="protein sequence ID" value="TVU19195"/>
    <property type="gene ID" value="EJB05_35332"/>
</dbReference>
<feature type="compositionally biased region" description="Basic residues" evidence="1">
    <location>
        <begin position="321"/>
        <end position="340"/>
    </location>
</feature>
<protein>
    <recommendedName>
        <fullName evidence="4">F-box domain-containing protein</fullName>
    </recommendedName>
</protein>
<gene>
    <name evidence="2" type="ORF">EJB05_35332</name>
</gene>
<comment type="caution">
    <text evidence="2">The sequence shown here is derived from an EMBL/GenBank/DDBJ whole genome shotgun (WGS) entry which is preliminary data.</text>
</comment>
<evidence type="ECO:0008006" key="4">
    <source>
        <dbReference type="Google" id="ProtNLM"/>
    </source>
</evidence>
<dbReference type="PANTHER" id="PTHR34791:SF4">
    <property type="entry name" value="F-BOX DOMAIN CONTAINING PROTEIN"/>
    <property type="match status" value="1"/>
</dbReference>
<dbReference type="Proteomes" id="UP000324897">
    <property type="component" value="Chromosome 7"/>
</dbReference>
<name>A0A5J9U6H0_9POAL</name>
<dbReference type="EMBL" id="RWGY01000029">
    <property type="protein sequence ID" value="TVU19195.1"/>
    <property type="molecule type" value="Genomic_DNA"/>
</dbReference>
<dbReference type="AlphaFoldDB" id="A0A5J9U6H0"/>
<dbReference type="SUPFAM" id="SSF81383">
    <property type="entry name" value="F-box domain"/>
    <property type="match status" value="1"/>
</dbReference>
<dbReference type="InterPro" id="IPR036047">
    <property type="entry name" value="F-box-like_dom_sf"/>
</dbReference>
<dbReference type="PANTHER" id="PTHR34791">
    <property type="entry name" value="OS02G0272100 PROTEIN"/>
    <property type="match status" value="1"/>
</dbReference>
<reference evidence="2 3" key="1">
    <citation type="journal article" date="2019" name="Sci. Rep.">
        <title>A high-quality genome of Eragrostis curvula grass provides insights into Poaceae evolution and supports new strategies to enhance forage quality.</title>
        <authorList>
            <person name="Carballo J."/>
            <person name="Santos B.A.C.M."/>
            <person name="Zappacosta D."/>
            <person name="Garbus I."/>
            <person name="Selva J.P."/>
            <person name="Gallo C.A."/>
            <person name="Diaz A."/>
            <person name="Albertini E."/>
            <person name="Caccamo M."/>
            <person name="Echenique V."/>
        </authorList>
    </citation>
    <scope>NUCLEOTIDE SEQUENCE [LARGE SCALE GENOMIC DNA]</scope>
    <source>
        <strain evidence="3">cv. Victoria</strain>
        <tissue evidence="2">Leaf</tissue>
    </source>
</reference>
<organism evidence="2 3">
    <name type="scientific">Eragrostis curvula</name>
    <name type="common">weeping love grass</name>
    <dbReference type="NCBI Taxonomy" id="38414"/>
    <lineage>
        <taxon>Eukaryota</taxon>
        <taxon>Viridiplantae</taxon>
        <taxon>Streptophyta</taxon>
        <taxon>Embryophyta</taxon>
        <taxon>Tracheophyta</taxon>
        <taxon>Spermatophyta</taxon>
        <taxon>Magnoliopsida</taxon>
        <taxon>Liliopsida</taxon>
        <taxon>Poales</taxon>
        <taxon>Poaceae</taxon>
        <taxon>PACMAD clade</taxon>
        <taxon>Chloridoideae</taxon>
        <taxon>Eragrostideae</taxon>
        <taxon>Eragrostidinae</taxon>
        <taxon>Eragrostis</taxon>
    </lineage>
</organism>